<feature type="compositionally biased region" description="Basic and acidic residues" evidence="1">
    <location>
        <begin position="1"/>
        <end position="12"/>
    </location>
</feature>
<evidence type="ECO:0000313" key="2">
    <source>
        <dbReference type="EMBL" id="KKP00841.1"/>
    </source>
</evidence>
<evidence type="ECO:0000313" key="3">
    <source>
        <dbReference type="Proteomes" id="UP000034112"/>
    </source>
</evidence>
<reference evidence="3" key="1">
    <citation type="journal article" date="2015" name="Genome Announc.">
        <title>Draft whole-genome sequence of the biocontrol agent Trichoderma harzianum T6776.</title>
        <authorList>
            <person name="Baroncelli R."/>
            <person name="Piaggeschi G."/>
            <person name="Fiorini L."/>
            <person name="Bertolini E."/>
            <person name="Zapparata A."/>
            <person name="Pe M.E."/>
            <person name="Sarrocco S."/>
            <person name="Vannacci G."/>
        </authorList>
    </citation>
    <scope>NUCLEOTIDE SEQUENCE [LARGE SCALE GENOMIC DNA]</scope>
    <source>
        <strain evidence="3">T6776</strain>
    </source>
</reference>
<dbReference type="Proteomes" id="UP000034112">
    <property type="component" value="Unassembled WGS sequence"/>
</dbReference>
<sequence length="406" mass="45171">MLSSHREQENRLLSHQIPSKQQPKTPGMRYPKTPIDLGRGNENALAGFAGKNTIQGAGNLGENQKFISKKPMTTPTESRMRAPLGNKTTNAKAKNSQGLGIGGKGAVHGVERTQLKSIASQQRKQKQRQRQAELAPKNLFSQLRDSQVFDHDEPEYAPPNPQPLPYQSDVFPRNGLTFKGLSKDNLLKGYYEHFYNPVDARGVSRMDKQLEDEIETAIEKAIERNDQDTDEFTWNSADLADGMEIAERMTRQKRKPASSSRQPTMVTRSSRSRLSVMEAPVTDGYEEHVATRSSRRRTVDPAMEALYSSDLSSPFALRSRGESASKRLTRAQSAARDEFDNNDFKPAGSVSPVYRNASNERVSGAITRSRFSTGSDGEYAGSSPPVAGSSYQDSEDDEEFELKFDL</sequence>
<protein>
    <submittedName>
        <fullName evidence="2">Uncharacterized protein</fullName>
    </submittedName>
</protein>
<feature type="region of interest" description="Disordered" evidence="1">
    <location>
        <begin position="1"/>
        <end position="42"/>
    </location>
</feature>
<dbReference type="EMBL" id="JOKZ01000227">
    <property type="protein sequence ID" value="KKP00841.1"/>
    <property type="molecule type" value="Genomic_DNA"/>
</dbReference>
<feature type="region of interest" description="Disordered" evidence="1">
    <location>
        <begin position="249"/>
        <end position="297"/>
    </location>
</feature>
<feature type="compositionally biased region" description="Polar residues" evidence="1">
    <location>
        <begin position="13"/>
        <end position="24"/>
    </location>
</feature>
<name>A0A0F9X6P0_TRIHA</name>
<comment type="caution">
    <text evidence="2">The sequence shown here is derived from an EMBL/GenBank/DDBJ whole genome shotgun (WGS) entry which is preliminary data.</text>
</comment>
<proteinExistence type="predicted"/>
<dbReference type="OMA" id="EMWSRCK"/>
<feature type="region of interest" description="Disordered" evidence="1">
    <location>
        <begin position="56"/>
        <end position="142"/>
    </location>
</feature>
<organism evidence="2 3">
    <name type="scientific">Trichoderma harzianum</name>
    <name type="common">Hypocrea lixii</name>
    <dbReference type="NCBI Taxonomy" id="5544"/>
    <lineage>
        <taxon>Eukaryota</taxon>
        <taxon>Fungi</taxon>
        <taxon>Dikarya</taxon>
        <taxon>Ascomycota</taxon>
        <taxon>Pezizomycotina</taxon>
        <taxon>Sordariomycetes</taxon>
        <taxon>Hypocreomycetidae</taxon>
        <taxon>Hypocreales</taxon>
        <taxon>Hypocreaceae</taxon>
        <taxon>Trichoderma</taxon>
    </lineage>
</organism>
<dbReference type="OrthoDB" id="5327145at2759"/>
<accession>A0A0F9X6P0</accession>
<feature type="compositionally biased region" description="Polar residues" evidence="1">
    <location>
        <begin position="86"/>
        <end position="98"/>
    </location>
</feature>
<evidence type="ECO:0000256" key="1">
    <source>
        <dbReference type="SAM" id="MobiDB-lite"/>
    </source>
</evidence>
<feature type="compositionally biased region" description="Polar residues" evidence="1">
    <location>
        <begin position="56"/>
        <end position="77"/>
    </location>
</feature>
<feature type="compositionally biased region" description="Polar residues" evidence="1">
    <location>
        <begin position="257"/>
        <end position="273"/>
    </location>
</feature>
<dbReference type="AlphaFoldDB" id="A0A0F9X6P0"/>
<gene>
    <name evidence="2" type="ORF">THAR02_07056</name>
</gene>
<feature type="region of interest" description="Disordered" evidence="1">
    <location>
        <begin position="316"/>
        <end position="406"/>
    </location>
</feature>